<reference evidence="2" key="1">
    <citation type="submission" date="2023-03" db="EMBL/GenBank/DDBJ databases">
        <title>Massive genome expansion in bonnet fungi (Mycena s.s.) driven by repeated elements and novel gene families across ecological guilds.</title>
        <authorList>
            <consortium name="Lawrence Berkeley National Laboratory"/>
            <person name="Harder C.B."/>
            <person name="Miyauchi S."/>
            <person name="Viragh M."/>
            <person name="Kuo A."/>
            <person name="Thoen E."/>
            <person name="Andreopoulos B."/>
            <person name="Lu D."/>
            <person name="Skrede I."/>
            <person name="Drula E."/>
            <person name="Henrissat B."/>
            <person name="Morin E."/>
            <person name="Kohler A."/>
            <person name="Barry K."/>
            <person name="LaButti K."/>
            <person name="Morin E."/>
            <person name="Salamov A."/>
            <person name="Lipzen A."/>
            <person name="Mereny Z."/>
            <person name="Hegedus B."/>
            <person name="Baldrian P."/>
            <person name="Stursova M."/>
            <person name="Weitz H."/>
            <person name="Taylor A."/>
            <person name="Grigoriev I.V."/>
            <person name="Nagy L.G."/>
            <person name="Martin F."/>
            <person name="Kauserud H."/>
        </authorList>
    </citation>
    <scope>NUCLEOTIDE SEQUENCE</scope>
    <source>
        <strain evidence="2">CBHHK182m</strain>
    </source>
</reference>
<gene>
    <name evidence="2" type="ORF">B0H16DRAFT_1704583</name>
</gene>
<evidence type="ECO:0000256" key="1">
    <source>
        <dbReference type="SAM" id="MobiDB-lite"/>
    </source>
</evidence>
<proteinExistence type="predicted"/>
<evidence type="ECO:0000313" key="3">
    <source>
        <dbReference type="Proteomes" id="UP001215598"/>
    </source>
</evidence>
<dbReference type="Proteomes" id="UP001215598">
    <property type="component" value="Unassembled WGS sequence"/>
</dbReference>
<sequence>MYLSRGFKFTNSTSSSIYSLYSTSRTTHFVLIPVIWGKTAVKPNFEFEFQPRAEIPTHRASSLFLLPAPFSPSSFRVEAILTRQNLVELRTDIRVCMGMSGKGEREGKGRAESEGLGLGLGLGSEGAREREQGTSRDKRCVTVEASVGTLDSTRRCGGYTRAGSDEGRIGWGRVTAECEYRFGAIALESTGDEHEGGEREGGANASPRSTDSNAGWCGGVRGRGDDEGEGGDEGHDGGGCERWQGRETTWENGLLTTRTLWEERAETRRSGSQTIRRRGVRVGGLCTWRRRGDMGTWERRVKARRSGVLWVEF</sequence>
<comment type="caution">
    <text evidence="2">The sequence shown here is derived from an EMBL/GenBank/DDBJ whole genome shotgun (WGS) entry which is preliminary data.</text>
</comment>
<dbReference type="EMBL" id="JARKIB010000471">
    <property type="protein sequence ID" value="KAJ7705656.1"/>
    <property type="molecule type" value="Genomic_DNA"/>
</dbReference>
<protein>
    <submittedName>
        <fullName evidence="2">Uncharacterized protein</fullName>
    </submittedName>
</protein>
<evidence type="ECO:0000313" key="2">
    <source>
        <dbReference type="EMBL" id="KAJ7705656.1"/>
    </source>
</evidence>
<dbReference type="AlphaFoldDB" id="A0AAD7GUN1"/>
<keyword evidence="3" id="KW-1185">Reference proteome</keyword>
<feature type="compositionally biased region" description="Basic and acidic residues" evidence="1">
    <location>
        <begin position="102"/>
        <end position="113"/>
    </location>
</feature>
<feature type="region of interest" description="Disordered" evidence="1">
    <location>
        <begin position="100"/>
        <end position="138"/>
    </location>
</feature>
<feature type="compositionally biased region" description="Basic and acidic residues" evidence="1">
    <location>
        <begin position="126"/>
        <end position="138"/>
    </location>
</feature>
<feature type="region of interest" description="Disordered" evidence="1">
    <location>
        <begin position="189"/>
        <end position="246"/>
    </location>
</feature>
<accession>A0AAD7GUN1</accession>
<organism evidence="2 3">
    <name type="scientific">Mycena metata</name>
    <dbReference type="NCBI Taxonomy" id="1033252"/>
    <lineage>
        <taxon>Eukaryota</taxon>
        <taxon>Fungi</taxon>
        <taxon>Dikarya</taxon>
        <taxon>Basidiomycota</taxon>
        <taxon>Agaricomycotina</taxon>
        <taxon>Agaricomycetes</taxon>
        <taxon>Agaricomycetidae</taxon>
        <taxon>Agaricales</taxon>
        <taxon>Marasmiineae</taxon>
        <taxon>Mycenaceae</taxon>
        <taxon>Mycena</taxon>
    </lineage>
</organism>
<name>A0AAD7GUN1_9AGAR</name>
<feature type="compositionally biased region" description="Basic and acidic residues" evidence="1">
    <location>
        <begin position="232"/>
        <end position="246"/>
    </location>
</feature>
<feature type="compositionally biased region" description="Basic and acidic residues" evidence="1">
    <location>
        <begin position="191"/>
        <end position="201"/>
    </location>
</feature>